<evidence type="ECO:0000259" key="1">
    <source>
        <dbReference type="Pfam" id="PF00561"/>
    </source>
</evidence>
<dbReference type="GO" id="GO:0016020">
    <property type="term" value="C:membrane"/>
    <property type="evidence" value="ECO:0007669"/>
    <property type="project" value="TreeGrafter"/>
</dbReference>
<dbReference type="PANTHER" id="PTHR43798:SF33">
    <property type="entry name" value="HYDROLASE, PUTATIVE (AFU_ORTHOLOGUE AFUA_2G14860)-RELATED"/>
    <property type="match status" value="1"/>
</dbReference>
<reference evidence="2" key="1">
    <citation type="journal article" date="2014" name="Front. Microbiol.">
        <title>High frequency of phylogenetically diverse reductive dehalogenase-homologous genes in deep subseafloor sedimentary metagenomes.</title>
        <authorList>
            <person name="Kawai M."/>
            <person name="Futagami T."/>
            <person name="Toyoda A."/>
            <person name="Takaki Y."/>
            <person name="Nishi S."/>
            <person name="Hori S."/>
            <person name="Arai W."/>
            <person name="Tsubouchi T."/>
            <person name="Morono Y."/>
            <person name="Uchiyama I."/>
            <person name="Ito T."/>
            <person name="Fujiyama A."/>
            <person name="Inagaki F."/>
            <person name="Takami H."/>
        </authorList>
    </citation>
    <scope>NUCLEOTIDE SEQUENCE</scope>
    <source>
        <strain evidence="2">Expedition CK06-06</strain>
    </source>
</reference>
<name>X0XTS1_9ZZZZ</name>
<dbReference type="SUPFAM" id="SSF53474">
    <property type="entry name" value="alpha/beta-Hydrolases"/>
    <property type="match status" value="1"/>
</dbReference>
<feature type="domain" description="AB hydrolase-1" evidence="1">
    <location>
        <begin position="23"/>
        <end position="129"/>
    </location>
</feature>
<sequence length="137" mass="14434">MSVEIFNLGNVQIEANINGTGEIIILLAAGGQDASSFASFTPLLNKAGYRTVAINRRGFAGSKGPLKNLTLHDLADDIAGVIKKLGENPVHVLGWAFGNRVARCLAEDHPHLVKSVILLAAGGEVPPEPETLKMIAV</sequence>
<accession>X0XTS1</accession>
<proteinExistence type="predicted"/>
<dbReference type="InterPro" id="IPR029058">
    <property type="entry name" value="AB_hydrolase_fold"/>
</dbReference>
<dbReference type="InterPro" id="IPR050266">
    <property type="entry name" value="AB_hydrolase_sf"/>
</dbReference>
<protein>
    <recommendedName>
        <fullName evidence="1">AB hydrolase-1 domain-containing protein</fullName>
    </recommendedName>
</protein>
<dbReference type="InterPro" id="IPR000073">
    <property type="entry name" value="AB_hydrolase_1"/>
</dbReference>
<dbReference type="Pfam" id="PF00561">
    <property type="entry name" value="Abhydrolase_1"/>
    <property type="match status" value="1"/>
</dbReference>
<gene>
    <name evidence="2" type="ORF">S01H1_80299</name>
</gene>
<feature type="non-terminal residue" evidence="2">
    <location>
        <position position="137"/>
    </location>
</feature>
<comment type="caution">
    <text evidence="2">The sequence shown here is derived from an EMBL/GenBank/DDBJ whole genome shotgun (WGS) entry which is preliminary data.</text>
</comment>
<evidence type="ECO:0000313" key="2">
    <source>
        <dbReference type="EMBL" id="GAG46660.1"/>
    </source>
</evidence>
<organism evidence="2">
    <name type="scientific">marine sediment metagenome</name>
    <dbReference type="NCBI Taxonomy" id="412755"/>
    <lineage>
        <taxon>unclassified sequences</taxon>
        <taxon>metagenomes</taxon>
        <taxon>ecological metagenomes</taxon>
    </lineage>
</organism>
<dbReference type="EMBL" id="BARS01054210">
    <property type="protein sequence ID" value="GAG46660.1"/>
    <property type="molecule type" value="Genomic_DNA"/>
</dbReference>
<dbReference type="PANTHER" id="PTHR43798">
    <property type="entry name" value="MONOACYLGLYCEROL LIPASE"/>
    <property type="match status" value="1"/>
</dbReference>
<dbReference type="AlphaFoldDB" id="X0XTS1"/>
<dbReference type="Gene3D" id="3.40.50.1820">
    <property type="entry name" value="alpha/beta hydrolase"/>
    <property type="match status" value="1"/>
</dbReference>